<protein>
    <submittedName>
        <fullName evidence="1">Uncharacterized protein</fullName>
    </submittedName>
</protein>
<comment type="caution">
    <text evidence="1">The sequence shown here is derived from an EMBL/GenBank/DDBJ whole genome shotgun (WGS) entry which is preliminary data.</text>
</comment>
<evidence type="ECO:0000313" key="2">
    <source>
        <dbReference type="Proteomes" id="UP000028828"/>
    </source>
</evidence>
<reference evidence="1 2" key="1">
    <citation type="submission" date="2014-03" db="EMBL/GenBank/DDBJ databases">
        <authorList>
            <person name="Sibley D."/>
            <person name="Venepally P."/>
            <person name="Karamycheva S."/>
            <person name="Hadjithomas M."/>
            <person name="Khan A."/>
            <person name="Brunk B."/>
            <person name="Roos D."/>
            <person name="Caler E."/>
            <person name="Lorenzi H."/>
        </authorList>
    </citation>
    <scope>NUCLEOTIDE SEQUENCE [LARGE SCALE GENOMIC DNA]</scope>
    <source>
        <strain evidence="2">p89</strain>
    </source>
</reference>
<gene>
    <name evidence="1" type="ORF">TGP89_313590B</name>
</gene>
<evidence type="ECO:0000313" key="1">
    <source>
        <dbReference type="EMBL" id="KFG50000.1"/>
    </source>
</evidence>
<accession>A0A086L032</accession>
<organism evidence="1 2">
    <name type="scientific">Toxoplasma gondii p89</name>
    <dbReference type="NCBI Taxonomy" id="943119"/>
    <lineage>
        <taxon>Eukaryota</taxon>
        <taxon>Sar</taxon>
        <taxon>Alveolata</taxon>
        <taxon>Apicomplexa</taxon>
        <taxon>Conoidasida</taxon>
        <taxon>Coccidia</taxon>
        <taxon>Eucoccidiorida</taxon>
        <taxon>Eimeriorina</taxon>
        <taxon>Sarcocystidae</taxon>
        <taxon>Toxoplasma</taxon>
    </lineage>
</organism>
<dbReference type="Proteomes" id="UP000028828">
    <property type="component" value="Unassembled WGS sequence"/>
</dbReference>
<dbReference type="EMBL" id="AEYI02000377">
    <property type="protein sequence ID" value="KFG50000.1"/>
    <property type="molecule type" value="Genomic_DNA"/>
</dbReference>
<feature type="non-terminal residue" evidence="1">
    <location>
        <position position="33"/>
    </location>
</feature>
<sequence length="33" mass="3809">MTFFCFDRERRDRRAIPLARADELARVAAARGA</sequence>
<dbReference type="VEuPathDB" id="ToxoDB:TGP89_313590B"/>
<proteinExistence type="predicted"/>
<dbReference type="AlphaFoldDB" id="A0A086L032"/>
<name>A0A086L032_TOXGO</name>